<sequence>MNCIDRIREAYLLSWIGDAKGIRTIERECRKEISSWNKEIKGIIKIRGEVDREFELPAKLRERGITNVELIHVGLGKLMKRLLRTADADVKKDGEFRYSISQAGFKRILRGIRKERGYNFQILPENSGFVIAYNEIVYAEFVVGREEEVVRNIKKLLNIE</sequence>
<comment type="caution">
    <text evidence="1">The sequence shown here is derived from an EMBL/GenBank/DDBJ whole genome shotgun (WGS) entry which is preliminary data.</text>
</comment>
<evidence type="ECO:0000313" key="2">
    <source>
        <dbReference type="Proteomes" id="UP000024332"/>
    </source>
</evidence>
<dbReference type="Proteomes" id="UP000024332">
    <property type="component" value="Unassembled WGS sequence"/>
</dbReference>
<protein>
    <submittedName>
        <fullName evidence="1">Uncharacterized protein</fullName>
    </submittedName>
</protein>
<organism evidence="1 2">
    <name type="scientific">Candidatus Acidianus copahuensis</name>
    <dbReference type="NCBI Taxonomy" id="1160895"/>
    <lineage>
        <taxon>Archaea</taxon>
        <taxon>Thermoproteota</taxon>
        <taxon>Thermoprotei</taxon>
        <taxon>Sulfolobales</taxon>
        <taxon>Sulfolobaceae</taxon>
        <taxon>Acidianus</taxon>
    </lineage>
</organism>
<dbReference type="RefSeq" id="WP_048100644.1">
    <property type="nucleotide sequence ID" value="NZ_JFZT01000062.1"/>
</dbReference>
<name>A0A031LJM8_9CREN</name>
<dbReference type="AlphaFoldDB" id="A0A031LJM8"/>
<dbReference type="EMBL" id="JFZT01000062">
    <property type="protein sequence ID" value="EZQ01756.1"/>
    <property type="molecule type" value="Genomic_DNA"/>
</dbReference>
<accession>A0A031LJM8</accession>
<gene>
    <name evidence="1" type="ORF">CM19_12375</name>
</gene>
<proteinExistence type="predicted"/>
<keyword evidence="2" id="KW-1185">Reference proteome</keyword>
<dbReference type="OrthoDB" id="34533at2157"/>
<dbReference type="STRING" id="1160895.CM19_12375"/>
<reference evidence="1 2" key="1">
    <citation type="submission" date="2014-03" db="EMBL/GenBank/DDBJ databases">
        <title>Draft genome sequence of the novel thermoacidophilic archaea Acidianus copahuensis ALE1 strain, isolated from Copahue volcanic area in Neuquen Argentina.</title>
        <authorList>
            <person name="Urbieta M.S."/>
            <person name="Rascovan N."/>
            <person name="Castro C."/>
            <person name="Revale S."/>
            <person name="Giaveno M.A."/>
            <person name="Vazquez M.P."/>
            <person name="Donati E.R."/>
        </authorList>
    </citation>
    <scope>NUCLEOTIDE SEQUENCE [LARGE SCALE GENOMIC DNA]</scope>
    <source>
        <strain evidence="1 2">ALE1</strain>
    </source>
</reference>
<evidence type="ECO:0000313" key="1">
    <source>
        <dbReference type="EMBL" id="EZQ01756.1"/>
    </source>
</evidence>